<evidence type="ECO:0000256" key="6">
    <source>
        <dbReference type="ARBA" id="ARBA00047941"/>
    </source>
</evidence>
<feature type="domain" description="Methyltransferase" evidence="9">
    <location>
        <begin position="159"/>
        <end position="242"/>
    </location>
</feature>
<dbReference type="GO" id="GO:0032259">
    <property type="term" value="P:methylation"/>
    <property type="evidence" value="ECO:0007669"/>
    <property type="project" value="UniProtKB-KW"/>
</dbReference>
<dbReference type="GO" id="GO:0030791">
    <property type="term" value="F:arsenite methyltransferase activity"/>
    <property type="evidence" value="ECO:0007669"/>
    <property type="project" value="UniProtKB-EC"/>
</dbReference>
<dbReference type="Gene3D" id="3.40.5.100">
    <property type="match status" value="1"/>
</dbReference>
<keyword evidence="2" id="KW-0949">S-adenosyl-L-methionine</keyword>
<dbReference type="EC" id="2.1.1.137" evidence="4"/>
<evidence type="ECO:0000259" key="9">
    <source>
        <dbReference type="Pfam" id="PF13847"/>
    </source>
</evidence>
<dbReference type="SUPFAM" id="SSF53335">
    <property type="entry name" value="S-adenosyl-L-methionine-dependent methyltransferases"/>
    <property type="match status" value="1"/>
</dbReference>
<protein>
    <recommendedName>
        <fullName evidence="5">Arsenite methyltransferase</fullName>
        <ecNumber evidence="4">2.1.1.137</ecNumber>
    </recommendedName>
</protein>
<comment type="catalytic activity">
    <reaction evidence="7">
        <text>arsenic triglutathione + 2 [thioredoxin]-dithiol + 2 S-adenosyl-L-methionine + H2O = dimethylarsinous acid + 2 [thioredoxin]-disulfide + 3 glutathione + 2 S-adenosyl-L-homocysteine + 2 H(+)</text>
        <dbReference type="Rhea" id="RHEA:69464"/>
        <dbReference type="Rhea" id="RHEA-COMP:10698"/>
        <dbReference type="Rhea" id="RHEA-COMP:10700"/>
        <dbReference type="ChEBI" id="CHEBI:15377"/>
        <dbReference type="ChEBI" id="CHEBI:15378"/>
        <dbReference type="ChEBI" id="CHEBI:23808"/>
        <dbReference type="ChEBI" id="CHEBI:29950"/>
        <dbReference type="ChEBI" id="CHEBI:50058"/>
        <dbReference type="ChEBI" id="CHEBI:57856"/>
        <dbReference type="ChEBI" id="CHEBI:57925"/>
        <dbReference type="ChEBI" id="CHEBI:59789"/>
        <dbReference type="ChEBI" id="CHEBI:183640"/>
        <dbReference type="EC" id="2.1.1.137"/>
    </reaction>
</comment>
<name>A0A2T4Q1K0_STAWA</name>
<dbReference type="AlphaFoldDB" id="A0A2T4Q1K0"/>
<evidence type="ECO:0000256" key="7">
    <source>
        <dbReference type="ARBA" id="ARBA00047943"/>
    </source>
</evidence>
<comment type="catalytic activity">
    <reaction evidence="8">
        <text>arsenic triglutathione + 3 [thioredoxin]-dithiol + 3 S-adenosyl-L-methionine = trimethylarsine + 3 [thioredoxin]-disulfide + 3 glutathione + 3 S-adenosyl-L-homocysteine + 3 H(+)</text>
        <dbReference type="Rhea" id="RHEA:69432"/>
        <dbReference type="Rhea" id="RHEA-COMP:10698"/>
        <dbReference type="Rhea" id="RHEA-COMP:10700"/>
        <dbReference type="ChEBI" id="CHEBI:15378"/>
        <dbReference type="ChEBI" id="CHEBI:27130"/>
        <dbReference type="ChEBI" id="CHEBI:29950"/>
        <dbReference type="ChEBI" id="CHEBI:50058"/>
        <dbReference type="ChEBI" id="CHEBI:57856"/>
        <dbReference type="ChEBI" id="CHEBI:57925"/>
        <dbReference type="ChEBI" id="CHEBI:59789"/>
        <dbReference type="ChEBI" id="CHEBI:183640"/>
        <dbReference type="EC" id="2.1.1.137"/>
    </reaction>
</comment>
<dbReference type="CDD" id="cd02440">
    <property type="entry name" value="AdoMet_MTases"/>
    <property type="match status" value="1"/>
</dbReference>
<comment type="catalytic activity">
    <reaction evidence="6">
        <text>arsenic triglutathione + [thioredoxin]-dithiol + S-adenosyl-L-methionine + 2 H2O = methylarsonous acid + [thioredoxin]-disulfide + 3 glutathione + S-adenosyl-L-homocysteine + H(+)</text>
        <dbReference type="Rhea" id="RHEA:69460"/>
        <dbReference type="Rhea" id="RHEA-COMP:10698"/>
        <dbReference type="Rhea" id="RHEA-COMP:10700"/>
        <dbReference type="ChEBI" id="CHEBI:15377"/>
        <dbReference type="ChEBI" id="CHEBI:15378"/>
        <dbReference type="ChEBI" id="CHEBI:17826"/>
        <dbReference type="ChEBI" id="CHEBI:29950"/>
        <dbReference type="ChEBI" id="CHEBI:50058"/>
        <dbReference type="ChEBI" id="CHEBI:57856"/>
        <dbReference type="ChEBI" id="CHEBI:57925"/>
        <dbReference type="ChEBI" id="CHEBI:59789"/>
        <dbReference type="ChEBI" id="CHEBI:183640"/>
        <dbReference type="EC" id="2.1.1.137"/>
    </reaction>
</comment>
<accession>A0A2T4Q1K0</accession>
<dbReference type="Pfam" id="PF13847">
    <property type="entry name" value="Methyltransf_31"/>
    <property type="match status" value="2"/>
</dbReference>
<evidence type="ECO:0000256" key="8">
    <source>
        <dbReference type="ARBA" id="ARBA00048428"/>
    </source>
</evidence>
<evidence type="ECO:0000256" key="3">
    <source>
        <dbReference type="ARBA" id="ARBA00034487"/>
    </source>
</evidence>
<evidence type="ECO:0000256" key="4">
    <source>
        <dbReference type="ARBA" id="ARBA00034521"/>
    </source>
</evidence>
<evidence type="ECO:0000313" key="10">
    <source>
        <dbReference type="EMBL" id="PTI51595.1"/>
    </source>
</evidence>
<evidence type="ECO:0000256" key="2">
    <source>
        <dbReference type="ARBA" id="ARBA00022691"/>
    </source>
</evidence>
<feature type="domain" description="Methyltransferase" evidence="9">
    <location>
        <begin position="54"/>
        <end position="140"/>
    </location>
</feature>
<dbReference type="PANTHER" id="PTHR43675:SF8">
    <property type="entry name" value="ARSENITE METHYLTRANSFERASE"/>
    <property type="match status" value="1"/>
</dbReference>
<keyword evidence="10" id="KW-0489">Methyltransferase</keyword>
<dbReference type="Proteomes" id="UP000240717">
    <property type="component" value="Unassembled WGS sequence"/>
</dbReference>
<keyword evidence="1 10" id="KW-0808">Transferase</keyword>
<organism evidence="10 11">
    <name type="scientific">Staphylococcus warneri</name>
    <dbReference type="NCBI Taxonomy" id="1292"/>
    <lineage>
        <taxon>Bacteria</taxon>
        <taxon>Bacillati</taxon>
        <taxon>Bacillota</taxon>
        <taxon>Bacilli</taxon>
        <taxon>Bacillales</taxon>
        <taxon>Staphylococcaceae</taxon>
        <taxon>Staphylococcus</taxon>
    </lineage>
</organism>
<dbReference type="InterPro" id="IPR026669">
    <property type="entry name" value="Arsenite_MeTrfase-like"/>
</dbReference>
<dbReference type="Gene3D" id="3.40.50.150">
    <property type="entry name" value="Vaccinia Virus protein VP39"/>
    <property type="match status" value="2"/>
</dbReference>
<dbReference type="InterPro" id="IPR025714">
    <property type="entry name" value="Methyltranfer_dom"/>
</dbReference>
<dbReference type="EMBL" id="PZEV01000011">
    <property type="protein sequence ID" value="PTI51595.1"/>
    <property type="molecule type" value="Genomic_DNA"/>
</dbReference>
<dbReference type="RefSeq" id="WP_107532720.1">
    <property type="nucleotide sequence ID" value="NZ_PZEV01000011.1"/>
</dbReference>
<proteinExistence type="inferred from homology"/>
<gene>
    <name evidence="10" type="ORF">BU085_04830</name>
</gene>
<dbReference type="PANTHER" id="PTHR43675">
    <property type="entry name" value="ARSENITE METHYLTRANSFERASE"/>
    <property type="match status" value="1"/>
</dbReference>
<comment type="caution">
    <text evidence="10">The sequence shown here is derived from an EMBL/GenBank/DDBJ whole genome shotgun (WGS) entry which is preliminary data.</text>
</comment>
<comment type="similarity">
    <text evidence="3">Belongs to the methyltransferase superfamily. Arsenite methyltransferase family.</text>
</comment>
<evidence type="ECO:0000256" key="1">
    <source>
        <dbReference type="ARBA" id="ARBA00022679"/>
    </source>
</evidence>
<evidence type="ECO:0000313" key="11">
    <source>
        <dbReference type="Proteomes" id="UP000240717"/>
    </source>
</evidence>
<evidence type="ECO:0000256" key="5">
    <source>
        <dbReference type="ARBA" id="ARBA00034545"/>
    </source>
</evidence>
<reference evidence="10 11" key="1">
    <citation type="journal article" date="2016" name="Front. Microbiol.">
        <title>Comprehensive Phylogenetic Analysis of Bovine Non-aureus Staphylococci Species Based on Whole-Genome Sequencing.</title>
        <authorList>
            <person name="Naushad S."/>
            <person name="Barkema H.W."/>
            <person name="Luby C."/>
            <person name="Condas L.A."/>
            <person name="Nobrega D.B."/>
            <person name="Carson D.A."/>
            <person name="De Buck J."/>
        </authorList>
    </citation>
    <scope>NUCLEOTIDE SEQUENCE [LARGE SCALE GENOMIC DNA]</scope>
    <source>
        <strain evidence="10 11">SNUC 2993</strain>
    </source>
</reference>
<sequence>MNQENSVINRYGKAAKTYEKNLCCPVEYDTKYLKIISDEIIEKDYGCGDPLGKIKKGDTVLDLGSGGGKVPYIVSQIVGETGKVIGVDMNDDMLNLAKKYQNQMIERIGYDNVIFHKGKIQNLKLNLEELDKYIQEHPANNLDTYQSINQYINYLENEMTMIKDNSIDVVISNCVLNLVSTEDKESLFREIYRVLKNGGKAVISDIVSNVEVPEKLRQDENLWSGCYSGAIEEKAFIEAFENVGFYGIEIDKRENTWTSIEGIDFRSMTVIAHKGKEGPCIDKNQSVIYKGPFKHIEDDDDHIFERGEKTFVCEKTFNILKQSPYKEAFEFIEENEEIVHKNDCCDTSCGC</sequence>
<dbReference type="InterPro" id="IPR029063">
    <property type="entry name" value="SAM-dependent_MTases_sf"/>
</dbReference>